<comment type="cofactor">
    <cofactor evidence="1">
        <name>pyruvate</name>
        <dbReference type="ChEBI" id="CHEBI:15361"/>
    </cofactor>
</comment>
<evidence type="ECO:0000256" key="8">
    <source>
        <dbReference type="ARBA" id="ARBA00023239"/>
    </source>
</evidence>
<dbReference type="GO" id="GO:0003676">
    <property type="term" value="F:nucleic acid binding"/>
    <property type="evidence" value="ECO:0007669"/>
    <property type="project" value="InterPro"/>
</dbReference>
<dbReference type="RefSeq" id="WP_126796523.1">
    <property type="nucleotide sequence ID" value="NZ_CP060720.1"/>
</dbReference>
<sequence length="445" mass="51691">METLEEIKEKIGLADSIERLKVGLIYSYLYKTISTKALAKKMEVPVPIATAFKKELVKVGWMKRESFYCLTPLAKNYVVNELGYKGIAIDLYKQLLEDESMKQVFLEKIKISLLPVFEKRPVVKRELDQAHATLETVIKRVALLLADPLIFSKKIAFVGDDDLVSIFLSKALVELGYEGDSTLYVYDIDTDLLMYIKENESLKVMINVVEQDFRVPFEIIENQMDVIFTDPPYTPEGIITFIHSGEKLLKNKGKMYVSFNHKTPEVQGFIQNEINRRGFNFIEVIPNFNHYLGGSIIGNVSNLYVIQKNNSIQMHHSTESLYTRSLKKKEASKRLGFHTLYDLRGCRKELLTDVEIVSNKMRYMSQRFKLNVVEEEFHQFKPYGVSGVMVLQESHFTIHTWPEHGYIAIDLFVCEEMIDEQEFLRELQKMFEPTSCEMKKVYRES</sequence>
<evidence type="ECO:0000256" key="1">
    <source>
        <dbReference type="ARBA" id="ARBA00001928"/>
    </source>
</evidence>
<dbReference type="InterPro" id="IPR016067">
    <property type="entry name" value="S-AdoMet_deCO2ase_core"/>
</dbReference>
<dbReference type="GeneID" id="95581593"/>
<feature type="domain" description="N(4)-bis(aminopropyl)spermidine synthase C-terminal" evidence="11">
    <location>
        <begin position="118"/>
        <end position="325"/>
    </location>
</feature>
<accession>A0A430ANW7</accession>
<keyword evidence="8" id="KW-0456">Lyase</keyword>
<dbReference type="SUPFAM" id="SSF53335">
    <property type="entry name" value="S-adenosyl-L-methionine-dependent methyltransferases"/>
    <property type="match status" value="1"/>
</dbReference>
<keyword evidence="3" id="KW-0210">Decarboxylase</keyword>
<dbReference type="Gene3D" id="3.40.50.150">
    <property type="entry name" value="Vaccinia Virus protein VP39"/>
    <property type="match status" value="1"/>
</dbReference>
<dbReference type="InterPro" id="IPR029063">
    <property type="entry name" value="SAM-dependent_MTases_sf"/>
</dbReference>
<dbReference type="EMBL" id="NGKB01000023">
    <property type="protein sequence ID" value="RSU09604.1"/>
    <property type="molecule type" value="Genomic_DNA"/>
</dbReference>
<dbReference type="InterPro" id="IPR002723">
    <property type="entry name" value="BpsA_C"/>
</dbReference>
<keyword evidence="9" id="KW-0704">Schiff base</keyword>
<dbReference type="GO" id="GO:0032259">
    <property type="term" value="P:methylation"/>
    <property type="evidence" value="ECO:0007669"/>
    <property type="project" value="InterPro"/>
</dbReference>
<evidence type="ECO:0000256" key="7">
    <source>
        <dbReference type="ARBA" id="ARBA00023145"/>
    </source>
</evidence>
<evidence type="ECO:0000256" key="3">
    <source>
        <dbReference type="ARBA" id="ARBA00022793"/>
    </source>
</evidence>
<dbReference type="NCBIfam" id="TIGR03330">
    <property type="entry name" value="SAM_DCase_Bsu"/>
    <property type="match status" value="1"/>
</dbReference>
<evidence type="ECO:0000259" key="11">
    <source>
        <dbReference type="Pfam" id="PF01861"/>
    </source>
</evidence>
<reference evidence="12 13" key="1">
    <citation type="submission" date="2017-05" db="EMBL/GenBank/DDBJ databases">
        <title>Vagococcus spp. assemblies.</title>
        <authorList>
            <person name="Gulvik C.A."/>
        </authorList>
    </citation>
    <scope>NUCLEOTIDE SEQUENCE [LARGE SCALE GENOMIC DNA]</scope>
    <source>
        <strain evidence="12 13">SS1714</strain>
    </source>
</reference>
<proteinExistence type="predicted"/>
<dbReference type="Proteomes" id="UP000288028">
    <property type="component" value="Unassembled WGS sequence"/>
</dbReference>
<dbReference type="GO" id="GO:0008295">
    <property type="term" value="P:spermidine biosynthetic process"/>
    <property type="evidence" value="ECO:0007669"/>
    <property type="project" value="UniProtKB-KW"/>
</dbReference>
<dbReference type="InterPro" id="IPR003826">
    <property type="entry name" value="AdoMetDC_fam_prok"/>
</dbReference>
<evidence type="ECO:0000256" key="2">
    <source>
        <dbReference type="ARBA" id="ARBA00022691"/>
    </source>
</evidence>
<dbReference type="GO" id="GO:0004014">
    <property type="term" value="F:adenosylmethionine decarboxylase activity"/>
    <property type="evidence" value="ECO:0007669"/>
    <property type="project" value="InterPro"/>
</dbReference>
<evidence type="ECO:0000313" key="13">
    <source>
        <dbReference type="Proteomes" id="UP000288028"/>
    </source>
</evidence>
<keyword evidence="7" id="KW-0865">Zymogen</keyword>
<dbReference type="PANTHER" id="PTHR33866">
    <property type="entry name" value="S-ADENOSYLMETHIONINE DECARBOXYLASE PROENZYME"/>
    <property type="match status" value="1"/>
</dbReference>
<dbReference type="GO" id="GO:0005829">
    <property type="term" value="C:cytosol"/>
    <property type="evidence" value="ECO:0007669"/>
    <property type="project" value="TreeGrafter"/>
</dbReference>
<organism evidence="12 13">
    <name type="scientific">Vagococcus carniphilus</name>
    <dbReference type="NCBI Taxonomy" id="218144"/>
    <lineage>
        <taxon>Bacteria</taxon>
        <taxon>Bacillati</taxon>
        <taxon>Bacillota</taxon>
        <taxon>Bacilli</taxon>
        <taxon>Lactobacillales</taxon>
        <taxon>Enterococcaceae</taxon>
        <taxon>Vagococcus</taxon>
    </lineage>
</organism>
<gene>
    <name evidence="12" type="ORF">CBF28_14735</name>
</gene>
<evidence type="ECO:0000256" key="10">
    <source>
        <dbReference type="ARBA" id="ARBA00023317"/>
    </source>
</evidence>
<dbReference type="Pfam" id="PF01861">
    <property type="entry name" value="BpsA_C"/>
    <property type="match status" value="1"/>
</dbReference>
<evidence type="ECO:0000256" key="4">
    <source>
        <dbReference type="ARBA" id="ARBA00022813"/>
    </source>
</evidence>
<keyword evidence="4" id="KW-0068">Autocatalytic cleavage</keyword>
<comment type="caution">
    <text evidence="12">The sequence shown here is derived from an EMBL/GenBank/DDBJ whole genome shotgun (WGS) entry which is preliminary data.</text>
</comment>
<keyword evidence="13" id="KW-1185">Reference proteome</keyword>
<dbReference type="Gene3D" id="3.60.90.10">
    <property type="entry name" value="S-adenosylmethionine decarboxylase"/>
    <property type="match status" value="1"/>
</dbReference>
<dbReference type="SUPFAM" id="SSF56276">
    <property type="entry name" value="S-adenosylmethionine decarboxylase"/>
    <property type="match status" value="1"/>
</dbReference>
<keyword evidence="6" id="KW-0620">Polyamine biosynthesis</keyword>
<dbReference type="InterPro" id="IPR017716">
    <property type="entry name" value="S-AdoMet_deCOase_pro-enz"/>
</dbReference>
<protein>
    <submittedName>
        <fullName evidence="12">Adenosylmethionine decarboxylase</fullName>
    </submittedName>
</protein>
<dbReference type="GO" id="GO:0008168">
    <property type="term" value="F:methyltransferase activity"/>
    <property type="evidence" value="ECO:0007669"/>
    <property type="project" value="InterPro"/>
</dbReference>
<keyword evidence="10" id="KW-0670">Pyruvate</keyword>
<dbReference type="OrthoDB" id="9793120at2"/>
<dbReference type="InterPro" id="IPR002052">
    <property type="entry name" value="DNA_methylase_N6_adenine_CS"/>
</dbReference>
<evidence type="ECO:0000256" key="6">
    <source>
        <dbReference type="ARBA" id="ARBA00023115"/>
    </source>
</evidence>
<evidence type="ECO:0000313" key="12">
    <source>
        <dbReference type="EMBL" id="RSU09604.1"/>
    </source>
</evidence>
<dbReference type="AlphaFoldDB" id="A0A430ANW7"/>
<dbReference type="Pfam" id="PF02675">
    <property type="entry name" value="AdoMet_dc"/>
    <property type="match status" value="1"/>
</dbReference>
<dbReference type="PANTHER" id="PTHR33866:SF2">
    <property type="entry name" value="S-ADENOSYLMETHIONINE DECARBOXYLASE PROENZYME"/>
    <property type="match status" value="1"/>
</dbReference>
<keyword evidence="2" id="KW-0949">S-adenosyl-L-methionine</keyword>
<name>A0A430ANW7_9ENTE</name>
<evidence type="ECO:0000256" key="9">
    <source>
        <dbReference type="ARBA" id="ARBA00023270"/>
    </source>
</evidence>
<dbReference type="CDD" id="cd02440">
    <property type="entry name" value="AdoMet_MTases"/>
    <property type="match status" value="1"/>
</dbReference>
<keyword evidence="5" id="KW-0745">Spermidine biosynthesis</keyword>
<dbReference type="PROSITE" id="PS00092">
    <property type="entry name" value="N6_MTASE"/>
    <property type="match status" value="1"/>
</dbReference>
<evidence type="ECO:0000256" key="5">
    <source>
        <dbReference type="ARBA" id="ARBA00023066"/>
    </source>
</evidence>